<evidence type="ECO:0000313" key="2">
    <source>
        <dbReference type="EMBL" id="ATY46499.1"/>
    </source>
</evidence>
<evidence type="ECO:0000313" key="3">
    <source>
        <dbReference type="Proteomes" id="UP000242614"/>
    </source>
</evidence>
<accession>A0A2H4RBN8</accession>
<keyword evidence="3" id="KW-1185">Reference proteome</keyword>
<protein>
    <submittedName>
        <fullName evidence="2">VP3</fullName>
    </submittedName>
</protein>
<sequence length="679" mass="72276">MTVVGQSGGWIASNSGQITPNCSVNPASSPCSSTVNKMTYGIPSGQCGELFTSVPTLYYSSCGSTPMTWVVTNPQNQSFAFQVLVSSSDPNFIVVIIYNPNGVNTADPNSLNLIASIVATFANVSQGYIKGIINPNELGTSVNQWINLTVENSNPDGNYQDAPIQCSKQTSTAGINYIVCQSNIQSMAPNSNYVVAVFDDNGNPVDYGMYAQVFVCNQPYSQLQLSNPATAIEGCYVYTEWSTQSGIIDIPIPSYITGGYFGANVYIEDNNDFDSVNAGFWVSISTSAPLYSYNVNDIYNALSKLVGSSQANTAKQSQSNQKSTSDPSTLKNPPTLSIPILAIQHTPLLITQNDRTIPINVGELAKGYVEMPIDIKTPVSVVTRIGSVGNISVLPINASGLLSTKSSYGYVGISNRPYTPLPVLLPHYSKGLSVPKISPSNVITKMPVANIRQGAISAPTQYSQSVTYQNNAGIPPISTSNYVVTTTSVNTKYNTGYTTGSLYITGPSVQSSGYLSYSPPSTSGFGGQTYILPQNGSIIINNSGQDIDVETTRQNFDDIVNNGVVTRPIGVVEQSQPVSSGSLTFTYSRPVSITMGADPTTVTISKRGNNVIFVNSGQKSVQLYASNGNPVSYNVNYPEVYVVHTKGLGASLTTAIIEGLKTNPASSAFLVLPFLLFLI</sequence>
<dbReference type="Proteomes" id="UP000242614">
    <property type="component" value="Segment"/>
</dbReference>
<evidence type="ECO:0000256" key="1">
    <source>
        <dbReference type="SAM" id="MobiDB-lite"/>
    </source>
</evidence>
<dbReference type="EMBL" id="MF144115">
    <property type="protein sequence ID" value="ATY46499.1"/>
    <property type="molecule type" value="Genomic_DNA"/>
</dbReference>
<organism evidence="2">
    <name type="scientific">Sulfolobus ellipsoid virus 1</name>
    <dbReference type="NCBI Taxonomy" id="2056194"/>
    <lineage>
        <taxon>Viruses</taxon>
        <taxon>Viruses incertae sedis</taxon>
        <taxon>Ovaliviridae</taxon>
        <taxon>Alphaovalivirus</taxon>
        <taxon>Alphaovalivirus fumarolicaense</taxon>
    </lineage>
</organism>
<feature type="region of interest" description="Disordered" evidence="1">
    <location>
        <begin position="312"/>
        <end position="331"/>
    </location>
</feature>
<proteinExistence type="predicted"/>
<dbReference type="GeneID" id="40236076"/>
<reference evidence="2" key="1">
    <citation type="journal article" date="2018" name="J. Virol.">
        <title>A novel Sulfolobus virus with an exceptional capsid architecture.</title>
        <authorList>
            <person name="Wang H."/>
            <person name="Guo Z."/>
            <person name="Feng H."/>
            <person name="Chen Y."/>
            <person name="Hernandez W."/>
            <person name="Dai X."/>
            <person name="Zhang Z."/>
            <person name="Zheng X."/>
            <person name="Lopez M.M."/>
            <person name="Fu Y."/>
            <person name="Zhang C."/>
            <person name="Zhu P."/>
            <person name="Huang L."/>
        </authorList>
    </citation>
    <scope>NUCLEOTIDE SEQUENCE [LARGE SCALE GENOMIC DNA]</scope>
    <source>
        <strain evidence="2">CR_L</strain>
    </source>
</reference>
<dbReference type="RefSeq" id="YP_009639287.1">
    <property type="nucleotide sequence ID" value="NC_042347.1"/>
</dbReference>
<dbReference type="KEGG" id="vg:40236076"/>
<name>A0A2H4RBN8_9VIRU</name>